<dbReference type="AlphaFoldDB" id="A0AAE0Q9N4"/>
<comment type="caution">
    <text evidence="2">The sequence shown here is derived from an EMBL/GenBank/DDBJ whole genome shotgun (WGS) entry which is preliminary data.</text>
</comment>
<keyword evidence="3" id="KW-1185">Reference proteome</keyword>
<feature type="domain" description="PiggyBac transposable element-derived protein" evidence="1">
    <location>
        <begin position="6"/>
        <end position="104"/>
    </location>
</feature>
<evidence type="ECO:0000313" key="3">
    <source>
        <dbReference type="Proteomes" id="UP001274896"/>
    </source>
</evidence>
<reference evidence="2" key="1">
    <citation type="submission" date="2023-06" db="EMBL/GenBank/DDBJ databases">
        <title>Male Hemibagrus guttatus genome.</title>
        <authorList>
            <person name="Bian C."/>
        </authorList>
    </citation>
    <scope>NUCLEOTIDE SEQUENCE</scope>
    <source>
        <strain evidence="2">Male_cb2023</strain>
        <tissue evidence="2">Muscle</tissue>
    </source>
</reference>
<gene>
    <name evidence="2" type="ORF">QTP70_019903</name>
</gene>
<dbReference type="PANTHER" id="PTHR47272">
    <property type="entry name" value="DDE_TNP_1_7 DOMAIN-CONTAINING PROTEIN"/>
    <property type="match status" value="1"/>
</dbReference>
<dbReference type="PANTHER" id="PTHR47272:SF1">
    <property type="entry name" value="PIGGYBAC TRANSPOSABLE ELEMENT-DERIVED PROTEIN 3-LIKE"/>
    <property type="match status" value="1"/>
</dbReference>
<sequence>MKLSAFHRQNVANILAVNQWESIKQFLHFANITDQVPDGDKLFKIRPLLNFLTASFNSIQMDKMLCVDKQMIPFKGKNQLKQYVPMKSKLWGYKVFILADQNGIAL</sequence>
<proteinExistence type="predicted"/>
<evidence type="ECO:0000259" key="1">
    <source>
        <dbReference type="Pfam" id="PF13843"/>
    </source>
</evidence>
<evidence type="ECO:0000313" key="2">
    <source>
        <dbReference type="EMBL" id="KAK3516521.1"/>
    </source>
</evidence>
<dbReference type="Pfam" id="PF13843">
    <property type="entry name" value="DDE_Tnp_1_7"/>
    <property type="match status" value="1"/>
</dbReference>
<protein>
    <recommendedName>
        <fullName evidence="1">PiggyBac transposable element-derived protein domain-containing protein</fullName>
    </recommendedName>
</protein>
<dbReference type="Proteomes" id="UP001274896">
    <property type="component" value="Unassembled WGS sequence"/>
</dbReference>
<name>A0AAE0Q9N4_9TELE</name>
<dbReference type="EMBL" id="JAUCMX010000019">
    <property type="protein sequence ID" value="KAK3516521.1"/>
    <property type="molecule type" value="Genomic_DNA"/>
</dbReference>
<organism evidence="2 3">
    <name type="scientific">Hemibagrus guttatus</name>
    <dbReference type="NCBI Taxonomy" id="175788"/>
    <lineage>
        <taxon>Eukaryota</taxon>
        <taxon>Metazoa</taxon>
        <taxon>Chordata</taxon>
        <taxon>Craniata</taxon>
        <taxon>Vertebrata</taxon>
        <taxon>Euteleostomi</taxon>
        <taxon>Actinopterygii</taxon>
        <taxon>Neopterygii</taxon>
        <taxon>Teleostei</taxon>
        <taxon>Ostariophysi</taxon>
        <taxon>Siluriformes</taxon>
        <taxon>Bagridae</taxon>
        <taxon>Hemibagrus</taxon>
    </lineage>
</organism>
<accession>A0AAE0Q9N4</accession>
<dbReference type="InterPro" id="IPR029526">
    <property type="entry name" value="PGBD"/>
</dbReference>